<evidence type="ECO:0000256" key="1">
    <source>
        <dbReference type="ARBA" id="ARBA00022786"/>
    </source>
</evidence>
<dbReference type="EMBL" id="DS469563">
    <property type="protein sequence ID" value="EDO42584.1"/>
    <property type="molecule type" value="Genomic_DNA"/>
</dbReference>
<dbReference type="SMART" id="SM00119">
    <property type="entry name" value="HECTc"/>
    <property type="match status" value="1"/>
</dbReference>
<dbReference type="AlphaFoldDB" id="A7S172"/>
<feature type="domain" description="HECT" evidence="3">
    <location>
        <begin position="362"/>
        <end position="689"/>
    </location>
</feature>
<evidence type="ECO:0000256" key="2">
    <source>
        <dbReference type="PROSITE-ProRule" id="PRU00104"/>
    </source>
</evidence>
<feature type="active site" description="Glycyl thioester intermediate" evidence="2">
    <location>
        <position position="655"/>
    </location>
</feature>
<dbReference type="eggNOG" id="KOG0939">
    <property type="taxonomic scope" value="Eukaryota"/>
</dbReference>
<name>A7S172_NEMVE</name>
<dbReference type="Gene3D" id="3.90.1750.10">
    <property type="entry name" value="Hect, E3 ligase catalytic domains"/>
    <property type="match status" value="1"/>
</dbReference>
<evidence type="ECO:0000313" key="6">
    <source>
        <dbReference type="Proteomes" id="UP000001593"/>
    </source>
</evidence>
<feature type="domain" description="DOC" evidence="4">
    <location>
        <begin position="45"/>
        <end position="229"/>
    </location>
</feature>
<dbReference type="PANTHER" id="PTHR46654:SF1">
    <property type="entry name" value="E3 UBIQUITIN-PROTEIN LIGASE HECTD3"/>
    <property type="match status" value="1"/>
</dbReference>
<dbReference type="SUPFAM" id="SSF49785">
    <property type="entry name" value="Galactose-binding domain-like"/>
    <property type="match status" value="1"/>
</dbReference>
<dbReference type="HOGENOM" id="CLU_002173_11_0_1"/>
<evidence type="ECO:0000313" key="5">
    <source>
        <dbReference type="EMBL" id="EDO42584.1"/>
    </source>
</evidence>
<dbReference type="Proteomes" id="UP000001593">
    <property type="component" value="Unassembled WGS sequence"/>
</dbReference>
<accession>A7S172</accession>
<organism evidence="5 6">
    <name type="scientific">Nematostella vectensis</name>
    <name type="common">Starlet sea anemone</name>
    <dbReference type="NCBI Taxonomy" id="45351"/>
    <lineage>
        <taxon>Eukaryota</taxon>
        <taxon>Metazoa</taxon>
        <taxon>Cnidaria</taxon>
        <taxon>Anthozoa</taxon>
        <taxon>Hexacorallia</taxon>
        <taxon>Actiniaria</taxon>
        <taxon>Edwardsiidae</taxon>
        <taxon>Nematostella</taxon>
    </lineage>
</organism>
<dbReference type="SUPFAM" id="SSF56204">
    <property type="entry name" value="Hect, E3 ligase catalytic domain"/>
    <property type="match status" value="1"/>
</dbReference>
<dbReference type="OMA" id="LMCKHAD"/>
<dbReference type="PROSITE" id="PS50237">
    <property type="entry name" value="HECT"/>
    <property type="match status" value="1"/>
</dbReference>
<evidence type="ECO:0000259" key="4">
    <source>
        <dbReference type="PROSITE" id="PS51284"/>
    </source>
</evidence>
<proteinExistence type="predicted"/>
<dbReference type="GO" id="GO:0004842">
    <property type="term" value="F:ubiquitin-protein transferase activity"/>
    <property type="evidence" value="ECO:0000318"/>
    <property type="project" value="GO_Central"/>
</dbReference>
<dbReference type="PhylomeDB" id="A7S172"/>
<reference evidence="5 6" key="1">
    <citation type="journal article" date="2007" name="Science">
        <title>Sea anemone genome reveals ancestral eumetazoan gene repertoire and genomic organization.</title>
        <authorList>
            <person name="Putnam N.H."/>
            <person name="Srivastava M."/>
            <person name="Hellsten U."/>
            <person name="Dirks B."/>
            <person name="Chapman J."/>
            <person name="Salamov A."/>
            <person name="Terry A."/>
            <person name="Shapiro H."/>
            <person name="Lindquist E."/>
            <person name="Kapitonov V.V."/>
            <person name="Jurka J."/>
            <person name="Genikhovich G."/>
            <person name="Grigoriev I.V."/>
            <person name="Lucas S.M."/>
            <person name="Steele R.E."/>
            <person name="Finnerty J.R."/>
            <person name="Technau U."/>
            <person name="Martindale M.Q."/>
            <person name="Rokhsar D.S."/>
        </authorList>
    </citation>
    <scope>NUCLEOTIDE SEQUENCE [LARGE SCALE GENOMIC DNA]</scope>
    <source>
        <strain evidence="6">CH2 X CH6</strain>
    </source>
</reference>
<dbReference type="InterPro" id="IPR000569">
    <property type="entry name" value="HECT_dom"/>
</dbReference>
<protein>
    <recommendedName>
        <fullName evidence="7">E3 ubiquitin-protein ligase HECTD3</fullName>
    </recommendedName>
</protein>
<keyword evidence="6" id="KW-1185">Reference proteome</keyword>
<dbReference type="InterPro" id="IPR008979">
    <property type="entry name" value="Galactose-bd-like_sf"/>
</dbReference>
<dbReference type="Pfam" id="PF00632">
    <property type="entry name" value="HECT"/>
    <property type="match status" value="1"/>
</dbReference>
<dbReference type="Gene3D" id="2.60.120.260">
    <property type="entry name" value="Galactose-binding domain-like"/>
    <property type="match status" value="1"/>
</dbReference>
<dbReference type="InterPro" id="IPR004939">
    <property type="entry name" value="APC_su10/DOC_dom"/>
</dbReference>
<dbReference type="Gene3D" id="3.30.2160.10">
    <property type="entry name" value="Hect, E3 ligase catalytic domain"/>
    <property type="match status" value="1"/>
</dbReference>
<gene>
    <name evidence="5" type="ORF">NEMVEDRAFT_v1g100379</name>
</gene>
<keyword evidence="1 2" id="KW-0833">Ubl conjugation pathway</keyword>
<dbReference type="Gene3D" id="3.30.2410.10">
    <property type="entry name" value="Hect, E3 ligase catalytic domain"/>
    <property type="match status" value="1"/>
</dbReference>
<dbReference type="InterPro" id="IPR042469">
    <property type="entry name" value="HECTD3"/>
</dbReference>
<dbReference type="GO" id="GO:0043161">
    <property type="term" value="P:proteasome-mediated ubiquitin-dependent protein catabolic process"/>
    <property type="evidence" value="ECO:0000318"/>
    <property type="project" value="GO_Central"/>
</dbReference>
<dbReference type="STRING" id="45351.A7S172"/>
<evidence type="ECO:0000259" key="3">
    <source>
        <dbReference type="PROSITE" id="PS50237"/>
    </source>
</evidence>
<dbReference type="PANTHER" id="PTHR46654">
    <property type="entry name" value="E3 UBIQUITIN-PROTEIN LIGASE HECTD3"/>
    <property type="match status" value="1"/>
</dbReference>
<evidence type="ECO:0008006" key="7">
    <source>
        <dbReference type="Google" id="ProtNLM"/>
    </source>
</evidence>
<dbReference type="InterPro" id="IPR035983">
    <property type="entry name" value="Hect_E3_ubiquitin_ligase"/>
</dbReference>
<dbReference type="CDD" id="cd08666">
    <property type="entry name" value="APC10-HECTD3"/>
    <property type="match status" value="1"/>
</dbReference>
<dbReference type="InParanoid" id="A7S172"/>
<sequence>MSLFSWSEAVEMFYTLRLSKPPAIEKYGDREAMRQLTNPPPKWSLEADEELAKFLADHMNKMDANLGSISHYVDGIEVSSVIGKLEDSSKDCLTDGDPVTYWESDGNQGRHWVRLSIKPGVIIKRLYIELDARDDNYMPYRIIISGGEVGHFKQLNEVFVDLTVTGDVLVLEEMTQYFHIIEIKIKECKDDGIDTRIHGIKIVSTGDKEPGLSRDLFADTNLVRFPKLDAVDTILLYHRAKALLRFVELLDSVIHYLLPSWNYTAGSFKDLEAIRQLLPLSRYRGNLIEKFLKESQTCSPEKMPKLFINRRLAAEHRADPSQDPDAKYSMFHQLYEGLHPEKCGVKLDFRWSGRYDQWWECKFLSEGIIDQGGGFRDSLADMAEELCPSSMDDPMPLNYFVRSPNQLHDSSNVNRDTYLPNPSCKELAKFEWIGMVMGGCLRSGREHLVLSLASYTWKQLVGERVSWSRDFQSVDFAQVKLLETLESMDRETFDTKFSGVLTFTAVLSDNTLISLAPGGAERYVDFEERKEYCRLVQEARMFESKLQVEAIRRGMLKVVPRAVLDLITWQDMGIRCAGKYHTCRVFILSPGHYEDISENDRRIKDLWNALENFTNEDRSRFLRFVTGRRRLPAQLYICPGRSNAETDSLPEAATCSSTLFLPKYSSAKVAEEKIRYASYNCIAIDTDVSPWEE</sequence>
<dbReference type="Pfam" id="PF03256">
    <property type="entry name" value="ANAPC10"/>
    <property type="match status" value="1"/>
</dbReference>
<dbReference type="SMART" id="SM01337">
    <property type="entry name" value="APC10"/>
    <property type="match status" value="1"/>
</dbReference>
<dbReference type="PROSITE" id="PS51284">
    <property type="entry name" value="DOC"/>
    <property type="match status" value="1"/>
</dbReference>